<feature type="domain" description="Ig-like" evidence="4">
    <location>
        <begin position="34"/>
        <end position="115"/>
    </location>
</feature>
<dbReference type="PROSITE" id="PS50835">
    <property type="entry name" value="IG_LIKE"/>
    <property type="match status" value="2"/>
</dbReference>
<keyword evidence="3" id="KW-0732">Signal</keyword>
<dbReference type="PANTHER" id="PTHR44170">
    <property type="entry name" value="PROTEIN SIDEKICK"/>
    <property type="match status" value="1"/>
</dbReference>
<keyword evidence="6" id="KW-1185">Reference proteome</keyword>
<dbReference type="Proteomes" id="UP001164746">
    <property type="component" value="Chromosome 13"/>
</dbReference>
<feature type="domain" description="Ig-like" evidence="4">
    <location>
        <begin position="120"/>
        <end position="197"/>
    </location>
</feature>
<evidence type="ECO:0000256" key="1">
    <source>
        <dbReference type="ARBA" id="ARBA00022737"/>
    </source>
</evidence>
<dbReference type="SUPFAM" id="SSF48726">
    <property type="entry name" value="Immunoglobulin"/>
    <property type="match status" value="2"/>
</dbReference>
<protein>
    <submittedName>
        <fullName evidence="5">JAM1-like protein</fullName>
    </submittedName>
</protein>
<organism evidence="5 6">
    <name type="scientific">Mya arenaria</name>
    <name type="common">Soft-shell clam</name>
    <dbReference type="NCBI Taxonomy" id="6604"/>
    <lineage>
        <taxon>Eukaryota</taxon>
        <taxon>Metazoa</taxon>
        <taxon>Spiralia</taxon>
        <taxon>Lophotrochozoa</taxon>
        <taxon>Mollusca</taxon>
        <taxon>Bivalvia</taxon>
        <taxon>Autobranchia</taxon>
        <taxon>Heteroconchia</taxon>
        <taxon>Euheterodonta</taxon>
        <taxon>Imparidentia</taxon>
        <taxon>Neoheterodontei</taxon>
        <taxon>Myida</taxon>
        <taxon>Myoidea</taxon>
        <taxon>Myidae</taxon>
        <taxon>Mya</taxon>
    </lineage>
</organism>
<dbReference type="SMART" id="SM00409">
    <property type="entry name" value="IG"/>
    <property type="match status" value="2"/>
</dbReference>
<keyword evidence="2" id="KW-1015">Disulfide bond</keyword>
<dbReference type="PANTHER" id="PTHR44170:SF6">
    <property type="entry name" value="CONTACTIN"/>
    <property type="match status" value="1"/>
</dbReference>
<accession>A0ABY7FLZ9</accession>
<dbReference type="Gene3D" id="2.60.40.10">
    <property type="entry name" value="Immunoglobulins"/>
    <property type="match status" value="2"/>
</dbReference>
<proteinExistence type="predicted"/>
<dbReference type="EMBL" id="CP111024">
    <property type="protein sequence ID" value="WAR23238.1"/>
    <property type="molecule type" value="Genomic_DNA"/>
</dbReference>
<keyword evidence="1" id="KW-0677">Repeat</keyword>
<dbReference type="InterPro" id="IPR003599">
    <property type="entry name" value="Ig_sub"/>
</dbReference>
<dbReference type="Pfam" id="PF13927">
    <property type="entry name" value="Ig_3"/>
    <property type="match status" value="1"/>
</dbReference>
<evidence type="ECO:0000313" key="6">
    <source>
        <dbReference type="Proteomes" id="UP001164746"/>
    </source>
</evidence>
<dbReference type="InterPro" id="IPR036179">
    <property type="entry name" value="Ig-like_dom_sf"/>
</dbReference>
<feature type="signal peptide" evidence="3">
    <location>
        <begin position="1"/>
        <end position="19"/>
    </location>
</feature>
<evidence type="ECO:0000256" key="3">
    <source>
        <dbReference type="SAM" id="SignalP"/>
    </source>
</evidence>
<sequence>MAGTVLFLIAAALAAACGAVRVILPPTDMARVVGSNVTLACVVSDRQPLESVQWKHQPVNSDAINALTFNENVLSSHAKYSVVWTYNLTVANLTHADTGLYRCTAGGRDHDAILTVVDLPANVTVDMSGEAFIGERHNLTCHASSSFPPPEVTWLVNGYGEVWSYLTLDLDKSMNGRLAECVLSYRGWDNAVRATFTIQTLYRGGYANSGTVFDNPGAILFPGASSLTSGTESSFSAIGANTVLKAIGTNTVLTTIGANTVVSAIGTNTVLTTIGANTVVSAIVANTVVSAIGANTVVSAIGANTVVSAIGANTVVSAIGANTVVSAIGANTVVSAIGANTVLTTISANTVLTTIGANIVLTTIGTNTVLTTLGANTVQKAIGTNTVLTAIGDNAVLTAIGTNTVLTTIGDNTVELLFV</sequence>
<dbReference type="InterPro" id="IPR013783">
    <property type="entry name" value="Ig-like_fold"/>
</dbReference>
<evidence type="ECO:0000256" key="2">
    <source>
        <dbReference type="ARBA" id="ARBA00023157"/>
    </source>
</evidence>
<feature type="chain" id="PRO_5047155320" evidence="3">
    <location>
        <begin position="20"/>
        <end position="419"/>
    </location>
</feature>
<evidence type="ECO:0000259" key="4">
    <source>
        <dbReference type="PROSITE" id="PS50835"/>
    </source>
</evidence>
<name>A0ABY7FLZ9_MYAAR</name>
<dbReference type="InterPro" id="IPR007110">
    <property type="entry name" value="Ig-like_dom"/>
</dbReference>
<gene>
    <name evidence="5" type="ORF">MAR_036907</name>
</gene>
<reference evidence="5" key="1">
    <citation type="submission" date="2022-11" db="EMBL/GenBank/DDBJ databases">
        <title>Centuries of genome instability and evolution in soft-shell clam transmissible cancer (bioRxiv).</title>
        <authorList>
            <person name="Hart S.F.M."/>
            <person name="Yonemitsu M.A."/>
            <person name="Giersch R.M."/>
            <person name="Beal B.F."/>
            <person name="Arriagada G."/>
            <person name="Davis B.W."/>
            <person name="Ostrander E.A."/>
            <person name="Goff S.P."/>
            <person name="Metzger M.J."/>
        </authorList>
    </citation>
    <scope>NUCLEOTIDE SEQUENCE</scope>
    <source>
        <strain evidence="5">MELC-2E11</strain>
        <tissue evidence="5">Siphon/mantle</tissue>
    </source>
</reference>
<evidence type="ECO:0000313" key="5">
    <source>
        <dbReference type="EMBL" id="WAR23238.1"/>
    </source>
</evidence>